<dbReference type="Proteomes" id="UP001158045">
    <property type="component" value="Unassembled WGS sequence"/>
</dbReference>
<comment type="caution">
    <text evidence="8">The sequence shown here is derived from an EMBL/GenBank/DDBJ whole genome shotgun (WGS) entry which is preliminary data.</text>
</comment>
<protein>
    <submittedName>
        <fullName evidence="8">MFS transporter</fullName>
    </submittedName>
</protein>
<evidence type="ECO:0000256" key="4">
    <source>
        <dbReference type="ARBA" id="ARBA00022989"/>
    </source>
</evidence>
<sequence>MSNYQLIKDDLQVKKFCMYGFFKNLKFFEPYLLIYLLGMGLNLFETGLLFAIREGITYVFEVPSGIIADHYGKKKELLICFAFYIISFVFFFYGEGFPILAIAMIFFGLGEAFRSGTHKAMILSYLEHKGWYEHKGYVYGRTRSFSLLGSSLSAFLSILFVLQLPALRWIFLICIIPYLLDFLLIMSYPDFLDERRETEKSIKAFWKLSILQVKSVFKNNVLNKVILSASSYDGIFKTIKDYIQPILSMLLLAAGAGAIFSLDGDQSLKIYLGLIYGVFYIFSSYVSKNIYKLTKKWNAVIVFERLYDMMGILLIFLAIAVFFKHLVFAIGIYFVLYLLMDARRPVFVDVSSDYMDREHRATVLSIESQFKALFMVIFSPVFGFIADQYSISVLFFGIGVLLLIANRFLSIEKVKSYS</sequence>
<dbReference type="PANTHER" id="PTHR23530">
    <property type="entry name" value="TRANSPORT PROTEIN-RELATED"/>
    <property type="match status" value="1"/>
</dbReference>
<feature type="transmembrane region" description="Helical" evidence="6">
    <location>
        <begin position="145"/>
        <end position="163"/>
    </location>
</feature>
<dbReference type="SUPFAM" id="SSF103473">
    <property type="entry name" value="MFS general substrate transporter"/>
    <property type="match status" value="1"/>
</dbReference>
<name>A0ABT6NH87_9FIRM</name>
<dbReference type="InterPro" id="IPR036259">
    <property type="entry name" value="MFS_trans_sf"/>
</dbReference>
<gene>
    <name evidence="8" type="ORF">QE109_16560</name>
</gene>
<feature type="transmembrane region" description="Helical" evidence="6">
    <location>
        <begin position="242"/>
        <end position="262"/>
    </location>
</feature>
<dbReference type="InterPro" id="IPR053160">
    <property type="entry name" value="MFS_DHA3_Transporter"/>
</dbReference>
<keyword evidence="2" id="KW-0813">Transport</keyword>
<feature type="transmembrane region" description="Helical" evidence="6">
    <location>
        <begin position="99"/>
        <end position="116"/>
    </location>
</feature>
<keyword evidence="9" id="KW-1185">Reference proteome</keyword>
<keyword evidence="5 6" id="KW-0472">Membrane</keyword>
<feature type="transmembrane region" description="Helical" evidence="6">
    <location>
        <begin position="389"/>
        <end position="409"/>
    </location>
</feature>
<dbReference type="PROSITE" id="PS50850">
    <property type="entry name" value="MFS"/>
    <property type="match status" value="1"/>
</dbReference>
<evidence type="ECO:0000256" key="2">
    <source>
        <dbReference type="ARBA" id="ARBA00022448"/>
    </source>
</evidence>
<accession>A0ABT6NH87</accession>
<dbReference type="Pfam" id="PF07690">
    <property type="entry name" value="MFS_1"/>
    <property type="match status" value="1"/>
</dbReference>
<dbReference type="InterPro" id="IPR011701">
    <property type="entry name" value="MFS"/>
</dbReference>
<evidence type="ECO:0000256" key="6">
    <source>
        <dbReference type="SAM" id="Phobius"/>
    </source>
</evidence>
<feature type="domain" description="Major facilitator superfamily (MFS) profile" evidence="7">
    <location>
        <begin position="1"/>
        <end position="415"/>
    </location>
</feature>
<feature type="transmembrane region" description="Helical" evidence="6">
    <location>
        <begin position="306"/>
        <end position="339"/>
    </location>
</feature>
<dbReference type="RefSeq" id="WP_281095667.1">
    <property type="nucleotide sequence ID" value="NZ_JARYZI010000016.1"/>
</dbReference>
<evidence type="ECO:0000313" key="8">
    <source>
        <dbReference type="EMBL" id="MDH8679772.1"/>
    </source>
</evidence>
<evidence type="ECO:0000259" key="7">
    <source>
        <dbReference type="PROSITE" id="PS50850"/>
    </source>
</evidence>
<evidence type="ECO:0000256" key="1">
    <source>
        <dbReference type="ARBA" id="ARBA00004651"/>
    </source>
</evidence>
<evidence type="ECO:0000256" key="3">
    <source>
        <dbReference type="ARBA" id="ARBA00022692"/>
    </source>
</evidence>
<proteinExistence type="predicted"/>
<comment type="subcellular location">
    <subcellularLocation>
        <location evidence="1">Cell membrane</location>
        <topology evidence="1">Multi-pass membrane protein</topology>
    </subcellularLocation>
</comment>
<dbReference type="InterPro" id="IPR020846">
    <property type="entry name" value="MFS_dom"/>
</dbReference>
<feature type="transmembrane region" description="Helical" evidence="6">
    <location>
        <begin position="268"/>
        <end position="286"/>
    </location>
</feature>
<reference evidence="8 9" key="1">
    <citation type="submission" date="2023-04" db="EMBL/GenBank/DDBJ databases">
        <title>Fusibacter bizertensis strain WBS, isolated from littoral bottom sediments of the Arctic seas - biochemical and genomic analysis.</title>
        <authorList>
            <person name="Brioukhanov A.L."/>
        </authorList>
    </citation>
    <scope>NUCLEOTIDE SEQUENCE [LARGE SCALE GENOMIC DNA]</scope>
    <source>
        <strain evidence="8 9">WBS</strain>
    </source>
</reference>
<keyword evidence="3 6" id="KW-0812">Transmembrane</keyword>
<evidence type="ECO:0000313" key="9">
    <source>
        <dbReference type="Proteomes" id="UP001158045"/>
    </source>
</evidence>
<dbReference type="PANTHER" id="PTHR23530:SF1">
    <property type="entry name" value="PERMEASE, MAJOR FACILITATOR SUPERFAMILY-RELATED"/>
    <property type="match status" value="1"/>
</dbReference>
<organism evidence="8 9">
    <name type="scientific">Fusibacter bizertensis</name>
    <dbReference type="NCBI Taxonomy" id="1488331"/>
    <lineage>
        <taxon>Bacteria</taxon>
        <taxon>Bacillati</taxon>
        <taxon>Bacillota</taxon>
        <taxon>Clostridia</taxon>
        <taxon>Eubacteriales</taxon>
        <taxon>Eubacteriales Family XII. Incertae Sedis</taxon>
        <taxon>Fusibacter</taxon>
    </lineage>
</organism>
<feature type="transmembrane region" description="Helical" evidence="6">
    <location>
        <begin position="32"/>
        <end position="52"/>
    </location>
</feature>
<dbReference type="EMBL" id="JARYZI010000016">
    <property type="protein sequence ID" value="MDH8679772.1"/>
    <property type="molecule type" value="Genomic_DNA"/>
</dbReference>
<feature type="transmembrane region" description="Helical" evidence="6">
    <location>
        <begin position="77"/>
        <end position="93"/>
    </location>
</feature>
<dbReference type="Gene3D" id="1.20.1250.20">
    <property type="entry name" value="MFS general substrate transporter like domains"/>
    <property type="match status" value="1"/>
</dbReference>
<feature type="transmembrane region" description="Helical" evidence="6">
    <location>
        <begin position="169"/>
        <end position="188"/>
    </location>
</feature>
<evidence type="ECO:0000256" key="5">
    <source>
        <dbReference type="ARBA" id="ARBA00023136"/>
    </source>
</evidence>
<keyword evidence="4 6" id="KW-1133">Transmembrane helix</keyword>